<feature type="binding site" description="axial binding residue" evidence="14">
    <location>
        <position position="81"/>
    </location>
    <ligand>
        <name>heme c</name>
        <dbReference type="ChEBI" id="CHEBI:61717"/>
        <label>1</label>
    </ligand>
    <ligandPart>
        <name>Fe</name>
        <dbReference type="ChEBI" id="CHEBI:18248"/>
    </ligandPart>
</feature>
<evidence type="ECO:0000256" key="7">
    <source>
        <dbReference type="ARBA" id="ARBA00022764"/>
    </source>
</evidence>
<evidence type="ECO:0000259" key="16">
    <source>
        <dbReference type="PROSITE" id="PS51007"/>
    </source>
</evidence>
<dbReference type="PANTHER" id="PTHR30600:SF13">
    <property type="entry name" value="METHYLAMINE UTILIZATION PROTEIN"/>
    <property type="match status" value="1"/>
</dbReference>
<keyword evidence="17" id="KW-0575">Peroxidase</keyword>
<keyword evidence="3" id="KW-0813">Transport</keyword>
<name>A0A3D9Z173_9HYPH</name>
<gene>
    <name evidence="17" type="ORF">DES32_1389</name>
</gene>
<comment type="caution">
    <text evidence="17">The sequence shown here is derived from an EMBL/GenBank/DDBJ whole genome shotgun (WGS) entry which is preliminary data.</text>
</comment>
<dbReference type="EMBL" id="QUMO01000002">
    <property type="protein sequence ID" value="REF87760.1"/>
    <property type="molecule type" value="Genomic_DNA"/>
</dbReference>
<dbReference type="GO" id="GO:0020037">
    <property type="term" value="F:heme binding"/>
    <property type="evidence" value="ECO:0007669"/>
    <property type="project" value="InterPro"/>
</dbReference>
<evidence type="ECO:0000256" key="4">
    <source>
        <dbReference type="ARBA" id="ARBA00022617"/>
    </source>
</evidence>
<evidence type="ECO:0000256" key="2">
    <source>
        <dbReference type="ARBA" id="ARBA00004856"/>
    </source>
</evidence>
<keyword evidence="7" id="KW-0574">Periplasm</keyword>
<evidence type="ECO:0000256" key="5">
    <source>
        <dbReference type="ARBA" id="ARBA00022723"/>
    </source>
</evidence>
<dbReference type="Pfam" id="PF03150">
    <property type="entry name" value="CCP_MauG"/>
    <property type="match status" value="1"/>
</dbReference>
<evidence type="ECO:0000313" key="18">
    <source>
        <dbReference type="Proteomes" id="UP000256900"/>
    </source>
</evidence>
<feature type="binding site" description="axial binding residue" evidence="14">
    <location>
        <position position="226"/>
    </location>
    <ligand>
        <name>heme c</name>
        <dbReference type="ChEBI" id="CHEBI:61717"/>
        <label>2</label>
    </ligand>
    <ligandPart>
        <name>Fe</name>
        <dbReference type="ChEBI" id="CHEBI:18248"/>
    </ligandPart>
</feature>
<dbReference type="Proteomes" id="UP000256900">
    <property type="component" value="Unassembled WGS sequence"/>
</dbReference>
<evidence type="ECO:0000256" key="13">
    <source>
        <dbReference type="PIRSR" id="PIRSR000294-1"/>
    </source>
</evidence>
<protein>
    <recommendedName>
        <fullName evidence="12">Methylamine utilization protein MauG</fullName>
    </recommendedName>
</protein>
<dbReference type="InterPro" id="IPR009056">
    <property type="entry name" value="Cyt_c-like_dom"/>
</dbReference>
<feature type="binding site" description="covalent" evidence="13">
    <location>
        <position position="225"/>
    </location>
    <ligand>
        <name>heme c</name>
        <dbReference type="ChEBI" id="CHEBI:61717"/>
        <label>2</label>
    </ligand>
</feature>
<dbReference type="Pfam" id="PF00034">
    <property type="entry name" value="Cytochrom_C"/>
    <property type="match status" value="1"/>
</dbReference>
<dbReference type="InterPro" id="IPR051395">
    <property type="entry name" value="Cytochrome_c_Peroxidase/MauG"/>
</dbReference>
<feature type="binding site" description="covalent" evidence="13">
    <location>
        <position position="222"/>
    </location>
    <ligand>
        <name>heme c</name>
        <dbReference type="ChEBI" id="CHEBI:61717"/>
        <label>2</label>
    </ligand>
</feature>
<dbReference type="PANTHER" id="PTHR30600">
    <property type="entry name" value="CYTOCHROME C PEROXIDASE-RELATED"/>
    <property type="match status" value="1"/>
</dbReference>
<feature type="binding site" description="covalent" evidence="13">
    <location>
        <position position="77"/>
    </location>
    <ligand>
        <name>heme c</name>
        <dbReference type="ChEBI" id="CHEBI:61717"/>
        <label>1</label>
    </ligand>
</feature>
<dbReference type="PROSITE" id="PS51007">
    <property type="entry name" value="CYTC"/>
    <property type="match status" value="1"/>
</dbReference>
<comment type="function">
    <text evidence="11">Involved in methylamine metabolism. Essential for the maturation of the beta subunit of MADH, presumably via a step in the biosynthesis of tryptophan tryptophylquinone (TTQ), the cofactor of MADH.</text>
</comment>
<comment type="cofactor">
    <cofactor evidence="13">
        <name>heme</name>
        <dbReference type="ChEBI" id="CHEBI:30413"/>
    </cofactor>
    <text evidence="13">Binds 2 heme groups.</text>
</comment>
<dbReference type="SUPFAM" id="SSF46626">
    <property type="entry name" value="Cytochrome c"/>
    <property type="match status" value="2"/>
</dbReference>
<evidence type="ECO:0000256" key="6">
    <source>
        <dbReference type="ARBA" id="ARBA00022729"/>
    </source>
</evidence>
<evidence type="ECO:0000256" key="11">
    <source>
        <dbReference type="ARBA" id="ARBA00058991"/>
    </source>
</evidence>
<sequence>MTNIHRSLLAVLLLPLSMAAYGDEQTPDPSDAALRQQYARPATTPYPDDDTYSSAKEALGRTLFFDPLLSGSGQHSCATCHDPKLSFGDHLPLALGDTGHAMAFRTPTLLDTAFIDLYGWTGKFPTLEKVVFAPITAAGNLNLTESTLIARLSAAPVYARAFAAAFPDHAVNRKNISAALATYVRSIHSPEAPFDRWIMGDEDAVSPAAKRGFAIFNGKGNCAQCHSGWSFTDGSFHDVGVGKGKDIGRGAFFPTSVKLRYAFKTPTLRNVAERAPYMHDGSIATLEGVIDLYDRGGIDRPSRSELIHPLGLSAGEKADLLAFLKTLSGETEVAVQPAAPR</sequence>
<dbReference type="PIRSF" id="PIRSF000294">
    <property type="entry name" value="Cytochrome-c_peroxidase"/>
    <property type="match status" value="1"/>
</dbReference>
<keyword evidence="10 14" id="KW-0408">Iron</keyword>
<keyword evidence="18" id="KW-1185">Reference proteome</keyword>
<dbReference type="InterPro" id="IPR004852">
    <property type="entry name" value="Di-haem_cyt_c_peroxidsae"/>
</dbReference>
<comment type="subcellular location">
    <subcellularLocation>
        <location evidence="1">Periplasm</location>
    </subcellularLocation>
</comment>
<keyword evidence="8" id="KW-0249">Electron transport</keyword>
<dbReference type="GO" id="GO:0009055">
    <property type="term" value="F:electron transfer activity"/>
    <property type="evidence" value="ECO:0007669"/>
    <property type="project" value="InterPro"/>
</dbReference>
<feature type="domain" description="Cytochrome c" evidence="16">
    <location>
        <begin position="207"/>
        <end position="328"/>
    </location>
</feature>
<keyword evidence="6 15" id="KW-0732">Signal</keyword>
<feature type="binding site" description="covalent" evidence="13">
    <location>
        <position position="80"/>
    </location>
    <ligand>
        <name>heme c</name>
        <dbReference type="ChEBI" id="CHEBI:61717"/>
        <label>1</label>
    </ligand>
</feature>
<dbReference type="AlphaFoldDB" id="A0A3D9Z173"/>
<keyword evidence="9" id="KW-0560">Oxidoreductase</keyword>
<comment type="PTM">
    <text evidence="13">Binds 2 heme groups per subunit.</text>
</comment>
<evidence type="ECO:0000256" key="3">
    <source>
        <dbReference type="ARBA" id="ARBA00022448"/>
    </source>
</evidence>
<dbReference type="FunFam" id="1.10.760.10:FF:000019">
    <property type="entry name" value="Di-heme cytochrome C peroxidase"/>
    <property type="match status" value="1"/>
</dbReference>
<feature type="signal peptide" evidence="15">
    <location>
        <begin position="1"/>
        <end position="22"/>
    </location>
</feature>
<proteinExistence type="predicted"/>
<keyword evidence="5 14" id="KW-0479">Metal-binding</keyword>
<comment type="pathway">
    <text evidence="2">One-carbon metabolism; methylamine degradation.</text>
</comment>
<dbReference type="GO" id="GO:0004130">
    <property type="term" value="F:cytochrome-c peroxidase activity"/>
    <property type="evidence" value="ECO:0007669"/>
    <property type="project" value="TreeGrafter"/>
</dbReference>
<keyword evidence="4 13" id="KW-0349">Heme</keyword>
<organism evidence="17 18">
    <name type="scientific">Methylovirgula ligni</name>
    <dbReference type="NCBI Taxonomy" id="569860"/>
    <lineage>
        <taxon>Bacteria</taxon>
        <taxon>Pseudomonadati</taxon>
        <taxon>Pseudomonadota</taxon>
        <taxon>Alphaproteobacteria</taxon>
        <taxon>Hyphomicrobiales</taxon>
        <taxon>Beijerinckiaceae</taxon>
        <taxon>Methylovirgula</taxon>
    </lineage>
</organism>
<dbReference type="InterPro" id="IPR026259">
    <property type="entry name" value="MauG/Cytc_peroxidase"/>
</dbReference>
<accession>A0A3D9Z173</accession>
<evidence type="ECO:0000256" key="1">
    <source>
        <dbReference type="ARBA" id="ARBA00004418"/>
    </source>
</evidence>
<evidence type="ECO:0000256" key="14">
    <source>
        <dbReference type="PIRSR" id="PIRSR000294-2"/>
    </source>
</evidence>
<feature type="chain" id="PRO_5017722651" description="Methylamine utilization protein MauG" evidence="15">
    <location>
        <begin position="23"/>
        <end position="341"/>
    </location>
</feature>
<dbReference type="Gene3D" id="1.10.760.10">
    <property type="entry name" value="Cytochrome c-like domain"/>
    <property type="match status" value="2"/>
</dbReference>
<evidence type="ECO:0000256" key="15">
    <source>
        <dbReference type="SAM" id="SignalP"/>
    </source>
</evidence>
<evidence type="ECO:0000256" key="8">
    <source>
        <dbReference type="ARBA" id="ARBA00022982"/>
    </source>
</evidence>
<dbReference type="RefSeq" id="WP_165203891.1">
    <property type="nucleotide sequence ID" value="NZ_CP025086.1"/>
</dbReference>
<reference evidence="17 18" key="1">
    <citation type="submission" date="2018-08" db="EMBL/GenBank/DDBJ databases">
        <title>Genomic Encyclopedia of Type Strains, Phase IV (KMG-IV): sequencing the most valuable type-strain genomes for metagenomic binning, comparative biology and taxonomic classification.</title>
        <authorList>
            <person name="Goeker M."/>
        </authorList>
    </citation>
    <scope>NUCLEOTIDE SEQUENCE [LARGE SCALE GENOMIC DNA]</scope>
    <source>
        <strain evidence="17 18">BW863</strain>
    </source>
</reference>
<evidence type="ECO:0000256" key="10">
    <source>
        <dbReference type="ARBA" id="ARBA00023004"/>
    </source>
</evidence>
<evidence type="ECO:0000256" key="9">
    <source>
        <dbReference type="ARBA" id="ARBA00023002"/>
    </source>
</evidence>
<evidence type="ECO:0000313" key="17">
    <source>
        <dbReference type="EMBL" id="REF87760.1"/>
    </source>
</evidence>
<dbReference type="GO" id="GO:0046872">
    <property type="term" value="F:metal ion binding"/>
    <property type="evidence" value="ECO:0007669"/>
    <property type="project" value="UniProtKB-KW"/>
</dbReference>
<evidence type="ECO:0000256" key="12">
    <source>
        <dbReference type="ARBA" id="ARBA00073576"/>
    </source>
</evidence>
<dbReference type="GO" id="GO:0042597">
    <property type="term" value="C:periplasmic space"/>
    <property type="evidence" value="ECO:0007669"/>
    <property type="project" value="UniProtKB-SubCell"/>
</dbReference>
<dbReference type="InterPro" id="IPR036909">
    <property type="entry name" value="Cyt_c-like_dom_sf"/>
</dbReference>